<comment type="caution">
    <text evidence="1">The sequence shown here is derived from an EMBL/GenBank/DDBJ whole genome shotgun (WGS) entry which is preliminary data.</text>
</comment>
<sequence length="164" mass="18020">VNNLRDTIADIAIDLDIWYPVQVCLGLQTVIATFETTGDSFGYMAVPVSSITLLGTGTVATGVYFDNFTLQIHYVNNPDCPYCVSGCECCDDETTSMLYAITFANVALSVPVDCADCLDWNDCWEISQIAPPDGTYCEWMKYDDELPCPPLGDDSSIIWPVEVV</sequence>
<organism evidence="1">
    <name type="scientific">marine sediment metagenome</name>
    <dbReference type="NCBI Taxonomy" id="412755"/>
    <lineage>
        <taxon>unclassified sequences</taxon>
        <taxon>metagenomes</taxon>
        <taxon>ecological metagenomes</taxon>
    </lineage>
</organism>
<feature type="non-terminal residue" evidence="1">
    <location>
        <position position="1"/>
    </location>
</feature>
<proteinExistence type="predicted"/>
<dbReference type="EMBL" id="BART01024664">
    <property type="protein sequence ID" value="GAG91670.1"/>
    <property type="molecule type" value="Genomic_DNA"/>
</dbReference>
<dbReference type="AlphaFoldDB" id="X1B997"/>
<gene>
    <name evidence="1" type="ORF">S01H4_44471</name>
</gene>
<protein>
    <submittedName>
        <fullName evidence="1">Uncharacterized protein</fullName>
    </submittedName>
</protein>
<evidence type="ECO:0000313" key="1">
    <source>
        <dbReference type="EMBL" id="GAG91670.1"/>
    </source>
</evidence>
<reference evidence="1" key="1">
    <citation type="journal article" date="2014" name="Front. Microbiol.">
        <title>High frequency of phylogenetically diverse reductive dehalogenase-homologous genes in deep subseafloor sedimentary metagenomes.</title>
        <authorList>
            <person name="Kawai M."/>
            <person name="Futagami T."/>
            <person name="Toyoda A."/>
            <person name="Takaki Y."/>
            <person name="Nishi S."/>
            <person name="Hori S."/>
            <person name="Arai W."/>
            <person name="Tsubouchi T."/>
            <person name="Morono Y."/>
            <person name="Uchiyama I."/>
            <person name="Ito T."/>
            <person name="Fujiyama A."/>
            <person name="Inagaki F."/>
            <person name="Takami H."/>
        </authorList>
    </citation>
    <scope>NUCLEOTIDE SEQUENCE</scope>
    <source>
        <strain evidence="1">Expedition CK06-06</strain>
    </source>
</reference>
<accession>X1B997</accession>
<name>X1B997_9ZZZZ</name>